<evidence type="ECO:0000313" key="2">
    <source>
        <dbReference type="EMBL" id="MPM98028.1"/>
    </source>
</evidence>
<protein>
    <submittedName>
        <fullName evidence="2">Transcriptional regulator KdgR</fullName>
    </submittedName>
</protein>
<name>A0A645EA67_9ZZZZ</name>
<dbReference type="PANTHER" id="PTHR30136">
    <property type="entry name" value="HELIX-TURN-HELIX TRANSCRIPTIONAL REGULATOR, ICLR FAMILY"/>
    <property type="match status" value="1"/>
</dbReference>
<feature type="domain" description="IclR-ED" evidence="1">
    <location>
        <begin position="1"/>
        <end position="105"/>
    </location>
</feature>
<dbReference type="GO" id="GO:0003677">
    <property type="term" value="F:DNA binding"/>
    <property type="evidence" value="ECO:0007669"/>
    <property type="project" value="TreeGrafter"/>
</dbReference>
<dbReference type="InterPro" id="IPR014757">
    <property type="entry name" value="Tscrpt_reg_IclR_C"/>
</dbReference>
<dbReference type="EMBL" id="VSSQ01044221">
    <property type="protein sequence ID" value="MPM98028.1"/>
    <property type="molecule type" value="Genomic_DNA"/>
</dbReference>
<gene>
    <name evidence="2" type="primary">kdgR_38</name>
    <name evidence="2" type="ORF">SDC9_145209</name>
</gene>
<dbReference type="InterPro" id="IPR050707">
    <property type="entry name" value="HTH_MetabolicPath_Reg"/>
</dbReference>
<dbReference type="Gene3D" id="3.30.450.40">
    <property type="match status" value="1"/>
</dbReference>
<dbReference type="SUPFAM" id="SSF55781">
    <property type="entry name" value="GAF domain-like"/>
    <property type="match status" value="1"/>
</dbReference>
<dbReference type="Pfam" id="PF01614">
    <property type="entry name" value="IclR_C"/>
    <property type="match status" value="1"/>
</dbReference>
<comment type="caution">
    <text evidence="2">The sequence shown here is derived from an EMBL/GenBank/DDBJ whole genome shotgun (WGS) entry which is preliminary data.</text>
</comment>
<organism evidence="2">
    <name type="scientific">bioreactor metagenome</name>
    <dbReference type="NCBI Taxonomy" id="1076179"/>
    <lineage>
        <taxon>unclassified sequences</taxon>
        <taxon>metagenomes</taxon>
        <taxon>ecological metagenomes</taxon>
    </lineage>
</organism>
<dbReference type="GO" id="GO:0045892">
    <property type="term" value="P:negative regulation of DNA-templated transcription"/>
    <property type="evidence" value="ECO:0007669"/>
    <property type="project" value="TreeGrafter"/>
</dbReference>
<sequence>MLAYMPDAFLEEYLSKPLTASTGKSITDPDLLRAEIMRIRTLGYATDNMEDMIGISCVAVPILDRSKNVLGALSISGPSPRFSDDRVKELAQLLKEHVRVIQSGM</sequence>
<dbReference type="PANTHER" id="PTHR30136:SF35">
    <property type="entry name" value="HTH-TYPE TRANSCRIPTIONAL REGULATOR RV1719"/>
    <property type="match status" value="1"/>
</dbReference>
<accession>A0A645EA67</accession>
<evidence type="ECO:0000259" key="1">
    <source>
        <dbReference type="PROSITE" id="PS51078"/>
    </source>
</evidence>
<reference evidence="2" key="1">
    <citation type="submission" date="2019-08" db="EMBL/GenBank/DDBJ databases">
        <authorList>
            <person name="Kucharzyk K."/>
            <person name="Murdoch R.W."/>
            <person name="Higgins S."/>
            <person name="Loffler F."/>
        </authorList>
    </citation>
    <scope>NUCLEOTIDE SEQUENCE</scope>
</reference>
<dbReference type="PROSITE" id="PS51078">
    <property type="entry name" value="ICLR_ED"/>
    <property type="match status" value="1"/>
</dbReference>
<dbReference type="AlphaFoldDB" id="A0A645EA67"/>
<dbReference type="GO" id="GO:0003700">
    <property type="term" value="F:DNA-binding transcription factor activity"/>
    <property type="evidence" value="ECO:0007669"/>
    <property type="project" value="TreeGrafter"/>
</dbReference>
<dbReference type="InterPro" id="IPR029016">
    <property type="entry name" value="GAF-like_dom_sf"/>
</dbReference>
<proteinExistence type="predicted"/>